<dbReference type="RefSeq" id="WP_101534135.1">
    <property type="nucleotide sequence ID" value="NZ_PKUQ01000022.1"/>
</dbReference>
<dbReference type="InterPro" id="IPR003660">
    <property type="entry name" value="HAMP_dom"/>
</dbReference>
<evidence type="ECO:0000313" key="15">
    <source>
        <dbReference type="EMBL" id="PLW76847.1"/>
    </source>
</evidence>
<dbReference type="SUPFAM" id="SSF58104">
    <property type="entry name" value="Methyl-accepting chemotaxis protein (MCP) signaling domain"/>
    <property type="match status" value="1"/>
</dbReference>
<dbReference type="OrthoDB" id="8320983at2"/>
<keyword evidence="3" id="KW-0145">Chemotaxis</keyword>
<keyword evidence="16" id="KW-1185">Reference proteome</keyword>
<reference evidence="15 16" key="1">
    <citation type="submission" date="2018-01" db="EMBL/GenBank/DDBJ databases">
        <title>The draft genome sequence of Cohaesibacter sp. H1304.</title>
        <authorList>
            <person name="Wang N.-N."/>
            <person name="Du Z.-J."/>
        </authorList>
    </citation>
    <scope>NUCLEOTIDE SEQUENCE [LARGE SCALE GENOMIC DNA]</scope>
    <source>
        <strain evidence="15 16">H1304</strain>
    </source>
</reference>
<dbReference type="AlphaFoldDB" id="A0A2N5XQX7"/>
<evidence type="ECO:0000256" key="5">
    <source>
        <dbReference type="ARBA" id="ARBA00022692"/>
    </source>
</evidence>
<evidence type="ECO:0000256" key="6">
    <source>
        <dbReference type="ARBA" id="ARBA00022989"/>
    </source>
</evidence>
<keyword evidence="2" id="KW-1003">Cell membrane</keyword>
<comment type="caution">
    <text evidence="15">The sequence shown here is derived from an EMBL/GenBank/DDBJ whole genome shotgun (WGS) entry which is preliminary data.</text>
</comment>
<dbReference type="Gene3D" id="3.30.450.20">
    <property type="entry name" value="PAS domain"/>
    <property type="match status" value="1"/>
</dbReference>
<dbReference type="Pfam" id="PF00672">
    <property type="entry name" value="HAMP"/>
    <property type="match status" value="1"/>
</dbReference>
<dbReference type="SMART" id="SM00283">
    <property type="entry name" value="MA"/>
    <property type="match status" value="1"/>
</dbReference>
<dbReference type="SMART" id="SM00304">
    <property type="entry name" value="HAMP"/>
    <property type="match status" value="1"/>
</dbReference>
<dbReference type="EMBL" id="PKUQ01000022">
    <property type="protein sequence ID" value="PLW76847.1"/>
    <property type="molecule type" value="Genomic_DNA"/>
</dbReference>
<keyword evidence="5 11" id="KW-0812">Transmembrane</keyword>
<dbReference type="InterPro" id="IPR000727">
    <property type="entry name" value="T_SNARE_dom"/>
</dbReference>
<evidence type="ECO:0000259" key="14">
    <source>
        <dbReference type="PROSITE" id="PS50885"/>
    </source>
</evidence>
<dbReference type="GO" id="GO:0006935">
    <property type="term" value="P:chemotaxis"/>
    <property type="evidence" value="ECO:0007669"/>
    <property type="project" value="UniProtKB-KW"/>
</dbReference>
<evidence type="ECO:0000256" key="9">
    <source>
        <dbReference type="ARBA" id="ARBA00029447"/>
    </source>
</evidence>
<feature type="transmembrane region" description="Helical" evidence="11">
    <location>
        <begin position="13"/>
        <end position="34"/>
    </location>
</feature>
<evidence type="ECO:0000256" key="4">
    <source>
        <dbReference type="ARBA" id="ARBA00022519"/>
    </source>
</evidence>
<name>A0A2N5XQX7_9HYPH</name>
<accession>A0A2N5XQX7</accession>
<proteinExistence type="inferred from homology"/>
<evidence type="ECO:0000256" key="1">
    <source>
        <dbReference type="ARBA" id="ARBA00004429"/>
    </source>
</evidence>
<evidence type="ECO:0000256" key="2">
    <source>
        <dbReference type="ARBA" id="ARBA00022475"/>
    </source>
</evidence>
<evidence type="ECO:0000256" key="3">
    <source>
        <dbReference type="ARBA" id="ARBA00022500"/>
    </source>
</evidence>
<evidence type="ECO:0000259" key="12">
    <source>
        <dbReference type="PROSITE" id="PS50111"/>
    </source>
</evidence>
<dbReference type="Gene3D" id="1.10.287.950">
    <property type="entry name" value="Methyl-accepting chemotaxis protein"/>
    <property type="match status" value="1"/>
</dbReference>
<dbReference type="InterPro" id="IPR004089">
    <property type="entry name" value="MCPsignal_dom"/>
</dbReference>
<evidence type="ECO:0000256" key="11">
    <source>
        <dbReference type="SAM" id="Phobius"/>
    </source>
</evidence>
<organism evidence="15 16">
    <name type="scientific">Cohaesibacter celericrescens</name>
    <dbReference type="NCBI Taxonomy" id="2067669"/>
    <lineage>
        <taxon>Bacteria</taxon>
        <taxon>Pseudomonadati</taxon>
        <taxon>Pseudomonadota</taxon>
        <taxon>Alphaproteobacteria</taxon>
        <taxon>Hyphomicrobiales</taxon>
        <taxon>Cohaesibacteraceae</taxon>
    </lineage>
</organism>
<keyword evidence="6 11" id="KW-1133">Transmembrane helix</keyword>
<protein>
    <submittedName>
        <fullName evidence="15">Methyl-accepting chemotaxis protein</fullName>
    </submittedName>
</protein>
<feature type="transmembrane region" description="Helical" evidence="11">
    <location>
        <begin position="341"/>
        <end position="364"/>
    </location>
</feature>
<evidence type="ECO:0000313" key="16">
    <source>
        <dbReference type="Proteomes" id="UP000234881"/>
    </source>
</evidence>
<dbReference type="InterPro" id="IPR033479">
    <property type="entry name" value="dCache_1"/>
</dbReference>
<dbReference type="PANTHER" id="PTHR32089">
    <property type="entry name" value="METHYL-ACCEPTING CHEMOTAXIS PROTEIN MCPB"/>
    <property type="match status" value="1"/>
</dbReference>
<dbReference type="PROSITE" id="PS50192">
    <property type="entry name" value="T_SNARE"/>
    <property type="match status" value="1"/>
</dbReference>
<dbReference type="Gene3D" id="1.10.8.500">
    <property type="entry name" value="HAMP domain in histidine kinase"/>
    <property type="match status" value="1"/>
</dbReference>
<dbReference type="GO" id="GO:0005886">
    <property type="term" value="C:plasma membrane"/>
    <property type="evidence" value="ECO:0007669"/>
    <property type="project" value="UniProtKB-SubCell"/>
</dbReference>
<evidence type="ECO:0000256" key="7">
    <source>
        <dbReference type="ARBA" id="ARBA00023136"/>
    </source>
</evidence>
<evidence type="ECO:0000256" key="10">
    <source>
        <dbReference type="PROSITE-ProRule" id="PRU00284"/>
    </source>
</evidence>
<dbReference type="PANTHER" id="PTHR32089:SF112">
    <property type="entry name" value="LYSOZYME-LIKE PROTEIN-RELATED"/>
    <property type="match status" value="1"/>
</dbReference>
<keyword evidence="7 11" id="KW-0472">Membrane</keyword>
<feature type="domain" description="Methyl-accepting transducer" evidence="12">
    <location>
        <begin position="459"/>
        <end position="695"/>
    </location>
</feature>
<dbReference type="GO" id="GO:0007165">
    <property type="term" value="P:signal transduction"/>
    <property type="evidence" value="ECO:0007669"/>
    <property type="project" value="UniProtKB-KW"/>
</dbReference>
<evidence type="ECO:0000259" key="13">
    <source>
        <dbReference type="PROSITE" id="PS50192"/>
    </source>
</evidence>
<dbReference type="Pfam" id="PF00015">
    <property type="entry name" value="MCPsignal"/>
    <property type="match status" value="1"/>
</dbReference>
<keyword evidence="8 10" id="KW-0807">Transducer</keyword>
<sequence length="715" mass="75921">MVSFSNISLSKKIPLLIGAVALVSVVAISILSVVKSSDALKTQSAEQLTALVAARSSALETYLGSIKEDLTTLAASEQAKLALTAFSSSFKDLGADAEDILQKDYIVNNPHPEGEKQKLLRAKSNNSYNAAHERFHPWFSSFLEARGYYDIFLFAPNGDLVYSVFKELDYATNATSGRWKDTNLSKVFATANQGGPSEVAFTDFQAYSPSKNAPASFIATSIRDNGKLLGVLAFQMPIERINSLMQATDGMGETGETYLVGADKLMRSDSRFSKESTILTRKINTLGVQSAFNNNAGVSETLDYRDIPVLSAYRPFEFEGVKWAVIGEKDLAEIAKPVDSLIFSIVVEAIIILVIVGALGWVIARGIASPILAMTGVMSRLANQDYEIDVPSRDREDEVGKMAKAVQLFKEKMIEGDRLRAEQNHREQEAAGQKKAMMQQLADEFEGSVGAIVEIVSSSATELNATASAMAANAEETSSQATTVAAASEEASSNVQTVAAATEELSASVGEIGRQVNESAQISQQAVSEADAANVTINSLLKGAQNIGSVVQMIQDIANQTNLLALNATIEAARAGEAGKGFAVVASEVKALASQTAKATDQISSQIIDMQASTQESVGRIDGISQTITRMSTISDSIAVAIEQQLEATREIANNVQEAAAGTGEVSENISGVTHAAAETGSAAAQLQSASAELASNGEQLSVKLYDFLDKIRAA</sequence>
<comment type="subcellular location">
    <subcellularLocation>
        <location evidence="1">Cell inner membrane</location>
        <topology evidence="1">Multi-pass membrane protein</topology>
    </subcellularLocation>
</comment>
<dbReference type="Pfam" id="PF02743">
    <property type="entry name" value="dCache_1"/>
    <property type="match status" value="1"/>
</dbReference>
<comment type="similarity">
    <text evidence="9">Belongs to the methyl-accepting chemotaxis (MCP) protein family.</text>
</comment>
<dbReference type="PROSITE" id="PS50111">
    <property type="entry name" value="CHEMOTAXIS_TRANSDUC_2"/>
    <property type="match status" value="1"/>
</dbReference>
<feature type="domain" description="HAMP" evidence="14">
    <location>
        <begin position="365"/>
        <end position="418"/>
    </location>
</feature>
<dbReference type="Proteomes" id="UP000234881">
    <property type="component" value="Unassembled WGS sequence"/>
</dbReference>
<gene>
    <name evidence="15" type="ORF">C0081_12370</name>
</gene>
<dbReference type="PROSITE" id="PS50885">
    <property type="entry name" value="HAMP"/>
    <property type="match status" value="1"/>
</dbReference>
<evidence type="ECO:0000256" key="8">
    <source>
        <dbReference type="ARBA" id="ARBA00023224"/>
    </source>
</evidence>
<feature type="domain" description="T-SNARE coiled-coil homology" evidence="13">
    <location>
        <begin position="611"/>
        <end position="673"/>
    </location>
</feature>
<keyword evidence="4" id="KW-0997">Cell inner membrane</keyword>